<sequence length="58" mass="6001">MTAVCSVGGAAACRGGAGGGMAAWRTRGCCDVAAWKVLWRGGLAGGERENEMRRGRMK</sequence>
<dbReference type="EMBL" id="OIVN01000425">
    <property type="protein sequence ID" value="SPC80000.1"/>
    <property type="molecule type" value="Genomic_DNA"/>
</dbReference>
<name>A0A2N9EZ22_FAGSY</name>
<dbReference type="AlphaFoldDB" id="A0A2N9EZ22"/>
<proteinExistence type="predicted"/>
<accession>A0A2N9EZ22</accession>
<protein>
    <submittedName>
        <fullName evidence="1">Uncharacterized protein</fullName>
    </submittedName>
</protein>
<gene>
    <name evidence="1" type="ORF">FSB_LOCUS7882</name>
</gene>
<reference evidence="1" key="1">
    <citation type="submission" date="2018-02" db="EMBL/GenBank/DDBJ databases">
        <authorList>
            <person name="Cohen D.B."/>
            <person name="Kent A.D."/>
        </authorList>
    </citation>
    <scope>NUCLEOTIDE SEQUENCE</scope>
</reference>
<evidence type="ECO:0000313" key="1">
    <source>
        <dbReference type="EMBL" id="SPC80000.1"/>
    </source>
</evidence>
<organism evidence="1">
    <name type="scientific">Fagus sylvatica</name>
    <name type="common">Beechnut</name>
    <dbReference type="NCBI Taxonomy" id="28930"/>
    <lineage>
        <taxon>Eukaryota</taxon>
        <taxon>Viridiplantae</taxon>
        <taxon>Streptophyta</taxon>
        <taxon>Embryophyta</taxon>
        <taxon>Tracheophyta</taxon>
        <taxon>Spermatophyta</taxon>
        <taxon>Magnoliopsida</taxon>
        <taxon>eudicotyledons</taxon>
        <taxon>Gunneridae</taxon>
        <taxon>Pentapetalae</taxon>
        <taxon>rosids</taxon>
        <taxon>fabids</taxon>
        <taxon>Fagales</taxon>
        <taxon>Fagaceae</taxon>
        <taxon>Fagus</taxon>
    </lineage>
</organism>